<organism evidence="2 3">
    <name type="scientific">Penicillium cinerascens</name>
    <dbReference type="NCBI Taxonomy" id="70096"/>
    <lineage>
        <taxon>Eukaryota</taxon>
        <taxon>Fungi</taxon>
        <taxon>Dikarya</taxon>
        <taxon>Ascomycota</taxon>
        <taxon>Pezizomycotina</taxon>
        <taxon>Eurotiomycetes</taxon>
        <taxon>Eurotiomycetidae</taxon>
        <taxon>Eurotiales</taxon>
        <taxon>Aspergillaceae</taxon>
        <taxon>Penicillium</taxon>
    </lineage>
</organism>
<dbReference type="GeneID" id="83177389"/>
<feature type="region of interest" description="Disordered" evidence="1">
    <location>
        <begin position="1"/>
        <end position="29"/>
    </location>
</feature>
<dbReference type="InterPro" id="IPR021858">
    <property type="entry name" value="Fun_TF"/>
</dbReference>
<keyword evidence="3" id="KW-1185">Reference proteome</keyword>
<evidence type="ECO:0000313" key="2">
    <source>
        <dbReference type="EMBL" id="KAJ5216619.1"/>
    </source>
</evidence>
<dbReference type="InterPro" id="IPR053175">
    <property type="entry name" value="DHMBA_Reg_Transcription_Factor"/>
</dbReference>
<evidence type="ECO:0000313" key="3">
    <source>
        <dbReference type="Proteomes" id="UP001150904"/>
    </source>
</evidence>
<proteinExistence type="predicted"/>
<protein>
    <submittedName>
        <fullName evidence="2">C6 zinc finger domain protein</fullName>
    </submittedName>
</protein>
<reference evidence="2" key="2">
    <citation type="journal article" date="2023" name="IMA Fungus">
        <title>Comparative genomic study of the Penicillium genus elucidates a diverse pangenome and 15 lateral gene transfer events.</title>
        <authorList>
            <person name="Petersen C."/>
            <person name="Sorensen T."/>
            <person name="Nielsen M.R."/>
            <person name="Sondergaard T.E."/>
            <person name="Sorensen J.L."/>
            <person name="Fitzpatrick D.A."/>
            <person name="Frisvad J.C."/>
            <person name="Nielsen K.L."/>
        </authorList>
    </citation>
    <scope>NUCLEOTIDE SEQUENCE</scope>
    <source>
        <strain evidence="2">IBT 15544</strain>
    </source>
</reference>
<accession>A0A9W9TBR7</accession>
<gene>
    <name evidence="2" type="ORF">N7498_003026</name>
</gene>
<feature type="compositionally biased region" description="Polar residues" evidence="1">
    <location>
        <begin position="13"/>
        <end position="24"/>
    </location>
</feature>
<dbReference type="Proteomes" id="UP001150904">
    <property type="component" value="Unassembled WGS sequence"/>
</dbReference>
<sequence length="174" mass="18973">MKAQARATLSRKPVTTDQPTSPNSPVDILPPPISHDERAMSHVFTYYVGTVQDQGSLWYLPKLLTTNPSSALQATIKAVGLASMARVQKLPKLRRAAGEEYSLALRATNEALRDEVLAKSDSTLGAVILLGTYEMITSEAKSSETMRSWMNHVQGATSLLELRGEEQLDSESGQ</sequence>
<comment type="caution">
    <text evidence="2">The sequence shown here is derived from an EMBL/GenBank/DDBJ whole genome shotgun (WGS) entry which is preliminary data.</text>
</comment>
<name>A0A9W9TBR7_9EURO</name>
<dbReference type="RefSeq" id="XP_058312432.1">
    <property type="nucleotide sequence ID" value="XM_058450088.1"/>
</dbReference>
<reference evidence="2" key="1">
    <citation type="submission" date="2022-12" db="EMBL/GenBank/DDBJ databases">
        <authorList>
            <person name="Petersen C."/>
        </authorList>
    </citation>
    <scope>NUCLEOTIDE SEQUENCE</scope>
    <source>
        <strain evidence="2">IBT 15544</strain>
    </source>
</reference>
<evidence type="ECO:0000256" key="1">
    <source>
        <dbReference type="SAM" id="MobiDB-lite"/>
    </source>
</evidence>
<dbReference type="OrthoDB" id="5429770at2759"/>
<dbReference type="Pfam" id="PF11951">
    <property type="entry name" value="Fungal_trans_2"/>
    <property type="match status" value="1"/>
</dbReference>
<dbReference type="PANTHER" id="PTHR38791">
    <property type="entry name" value="ZN(II)2CYS6 TRANSCRIPTION FACTOR (EUROFUNG)-RELATED-RELATED"/>
    <property type="match status" value="1"/>
</dbReference>
<dbReference type="AlphaFoldDB" id="A0A9W9TBR7"/>
<dbReference type="EMBL" id="JAPQKR010000005">
    <property type="protein sequence ID" value="KAJ5216619.1"/>
    <property type="molecule type" value="Genomic_DNA"/>
</dbReference>